<evidence type="ECO:0000256" key="1">
    <source>
        <dbReference type="SAM" id="MobiDB-lite"/>
    </source>
</evidence>
<dbReference type="OrthoDB" id="8728732at2759"/>
<dbReference type="Proteomes" id="UP000515159">
    <property type="component" value="Chromosome 17"/>
</dbReference>
<feature type="region of interest" description="Disordered" evidence="1">
    <location>
        <begin position="46"/>
        <end position="125"/>
    </location>
</feature>
<gene>
    <name evidence="3" type="primary">LOC117351197</name>
</gene>
<dbReference type="RefSeq" id="XP_033782020.1">
    <property type="nucleotide sequence ID" value="XM_033926129.1"/>
</dbReference>
<evidence type="ECO:0000313" key="2">
    <source>
        <dbReference type="Proteomes" id="UP000515159"/>
    </source>
</evidence>
<dbReference type="KEGG" id="gsh:117351197"/>
<feature type="region of interest" description="Disordered" evidence="1">
    <location>
        <begin position="234"/>
        <end position="263"/>
    </location>
</feature>
<dbReference type="InParanoid" id="A0A6P8PKC1"/>
<accession>A0A6P8PKC1</accession>
<organism evidence="2 3">
    <name type="scientific">Geotrypetes seraphini</name>
    <name type="common">Gaboon caecilian</name>
    <name type="synonym">Caecilia seraphini</name>
    <dbReference type="NCBI Taxonomy" id="260995"/>
    <lineage>
        <taxon>Eukaryota</taxon>
        <taxon>Metazoa</taxon>
        <taxon>Chordata</taxon>
        <taxon>Craniata</taxon>
        <taxon>Vertebrata</taxon>
        <taxon>Euteleostomi</taxon>
        <taxon>Amphibia</taxon>
        <taxon>Gymnophiona</taxon>
        <taxon>Geotrypetes</taxon>
    </lineage>
</organism>
<feature type="compositionally biased region" description="Polar residues" evidence="1">
    <location>
        <begin position="83"/>
        <end position="92"/>
    </location>
</feature>
<feature type="compositionally biased region" description="Basic and acidic residues" evidence="1">
    <location>
        <begin position="94"/>
        <end position="103"/>
    </location>
</feature>
<protein>
    <submittedName>
        <fullName evidence="3">Uncharacterized protein LOC117351197 isoform X1</fullName>
    </submittedName>
</protein>
<keyword evidence="2" id="KW-1185">Reference proteome</keyword>
<reference evidence="3" key="1">
    <citation type="submission" date="2025-08" db="UniProtKB">
        <authorList>
            <consortium name="RefSeq"/>
        </authorList>
    </citation>
    <scope>IDENTIFICATION</scope>
</reference>
<dbReference type="GeneID" id="117351197"/>
<feature type="compositionally biased region" description="Low complexity" evidence="1">
    <location>
        <begin position="243"/>
        <end position="255"/>
    </location>
</feature>
<dbReference type="AlphaFoldDB" id="A0A6P8PKC1"/>
<name>A0A6P8PKC1_GEOSA</name>
<feature type="compositionally biased region" description="Basic and acidic residues" evidence="1">
    <location>
        <begin position="64"/>
        <end position="77"/>
    </location>
</feature>
<evidence type="ECO:0000313" key="3">
    <source>
        <dbReference type="RefSeq" id="XP_033782020.1"/>
    </source>
</evidence>
<sequence length="271" mass="29732">MGFSATWYMDEDYLCRLTAEEKESLEFLLETINSLDAEEETQECETELSTHSSQKAQNVPDGTEECKSSIDFKRNPRLEMSQKALSETSTTLGRPEHQSDTSKVKMTNSFSEESPGLSVTRDPKNLRKVAETHPGHLKKFDTIMKSGVNVQELRARFAAQRAATHLGASAKATEVSEANKQSAQLSGAVRSPREEALHKLGILKRNQSLPSMTCPPEAFAACSQVAHSTVQNCETTQGVSRLSGGPSSRASQSSEGNDHKQALRKLGLLKF</sequence>
<proteinExistence type="predicted"/>